<organism evidence="6 7">
    <name type="scientific">Actinomadura mexicana</name>
    <dbReference type="NCBI Taxonomy" id="134959"/>
    <lineage>
        <taxon>Bacteria</taxon>
        <taxon>Bacillati</taxon>
        <taxon>Actinomycetota</taxon>
        <taxon>Actinomycetes</taxon>
        <taxon>Streptosporangiales</taxon>
        <taxon>Thermomonosporaceae</taxon>
        <taxon>Actinomadura</taxon>
    </lineage>
</organism>
<evidence type="ECO:0000313" key="7">
    <source>
        <dbReference type="Proteomes" id="UP000198420"/>
    </source>
</evidence>
<dbReference type="InterPro" id="IPR001736">
    <property type="entry name" value="PLipase_D/transphosphatidylase"/>
</dbReference>
<keyword evidence="3" id="KW-0378">Hydrolase</keyword>
<dbReference type="RefSeq" id="WP_089310223.1">
    <property type="nucleotide sequence ID" value="NZ_FZNP01000001.1"/>
</dbReference>
<sequence>MNPSSKTQALIGKYLVRETDRAKWGDGEYAPQQNFLGDLSGNTVDHFVNGVAYFKALEEEIEALRTSTAKGRYLYLTAWWLGLAKLPAETEVQAFGEFGSTIVQQFPVLKDLARPVRVGKAYPPLTLPSGALLSRRLEELHKCGVDVRILAWVSPFAARYDVPGLGGIRIVNAQTLLSVAEMRSRFGEQGAGKVMVNLTAHPLGAVHCKLVVAGDQKSTRAFTGGIDPVMSRMDPAWHDLAVRVTGPAATAVHRFFQQMWAENLKLPAENFLVDRHPIESRLKTAAAVPDPPEPPRGDGTGAHVQVLRTVPQMRFSSSGPAWLYDKSSVVRALITAGAGFRKEPISFAPDGIFEFKVALQKAIGQAEKYIFIADQAFSSEEIMGWINARLLAKPDLKVILLYGGDPDDPPSGDMPEAVNGHLIPHVPQLLLDSRSGLQGLEIYGWTGTAVHCKVTIIDDVFCIVGSANAMRRSLYTDTELSVAVLDATDTGVVRRLRRDLWAKYCGMTLPPEMLLVGATQPGYDEILDLDDALSLWSAAWGGALPADVKLLPAIKGFQLPMPVTVPYSQQEHDRQDADSRMTF</sequence>
<keyword evidence="2" id="KW-0677">Repeat</keyword>
<dbReference type="PANTHER" id="PTHR18896">
    <property type="entry name" value="PHOSPHOLIPASE D"/>
    <property type="match status" value="1"/>
</dbReference>
<proteinExistence type="predicted"/>
<accession>A0A238V3L6</accession>
<dbReference type="InterPro" id="IPR025202">
    <property type="entry name" value="PLD-like_dom"/>
</dbReference>
<dbReference type="SMART" id="SM00155">
    <property type="entry name" value="PLDc"/>
    <property type="match status" value="2"/>
</dbReference>
<evidence type="ECO:0000256" key="3">
    <source>
        <dbReference type="ARBA" id="ARBA00022801"/>
    </source>
</evidence>
<dbReference type="EMBL" id="FZNP01000001">
    <property type="protein sequence ID" value="SNR29102.1"/>
    <property type="molecule type" value="Genomic_DNA"/>
</dbReference>
<dbReference type="OrthoDB" id="8828485at2"/>
<dbReference type="AlphaFoldDB" id="A0A238V3L6"/>
<dbReference type="Pfam" id="PF13091">
    <property type="entry name" value="PLDc_2"/>
    <property type="match status" value="1"/>
</dbReference>
<protein>
    <submittedName>
        <fullName evidence="6">Phosphatidylserine/phosphatidylglycerophosphate/cardiolipin synthase</fullName>
    </submittedName>
</protein>
<comment type="catalytic activity">
    <reaction evidence="1">
        <text>a 1,2-diacyl-sn-glycero-3-phosphocholine + H2O = a 1,2-diacyl-sn-glycero-3-phosphate + choline + H(+)</text>
        <dbReference type="Rhea" id="RHEA:14445"/>
        <dbReference type="ChEBI" id="CHEBI:15354"/>
        <dbReference type="ChEBI" id="CHEBI:15377"/>
        <dbReference type="ChEBI" id="CHEBI:15378"/>
        <dbReference type="ChEBI" id="CHEBI:57643"/>
        <dbReference type="ChEBI" id="CHEBI:58608"/>
        <dbReference type="EC" id="3.1.4.4"/>
    </reaction>
</comment>
<evidence type="ECO:0000259" key="5">
    <source>
        <dbReference type="PROSITE" id="PS50035"/>
    </source>
</evidence>
<feature type="domain" description="PLD phosphodiesterase" evidence="5">
    <location>
        <begin position="446"/>
        <end position="473"/>
    </location>
</feature>
<dbReference type="GO" id="GO:0004630">
    <property type="term" value="F:phospholipase D activity"/>
    <property type="evidence" value="ECO:0007669"/>
    <property type="project" value="UniProtKB-EC"/>
</dbReference>
<keyword evidence="7" id="KW-1185">Reference proteome</keyword>
<dbReference type="PROSITE" id="PS50035">
    <property type="entry name" value="PLD"/>
    <property type="match status" value="1"/>
</dbReference>
<dbReference type="InterPro" id="IPR015679">
    <property type="entry name" value="PLipase_D_fam"/>
</dbReference>
<dbReference type="PANTHER" id="PTHR18896:SF76">
    <property type="entry name" value="PHOSPHOLIPASE"/>
    <property type="match status" value="1"/>
</dbReference>
<dbReference type="Gene3D" id="3.30.870.10">
    <property type="entry name" value="Endonuclease Chain A"/>
    <property type="match status" value="2"/>
</dbReference>
<evidence type="ECO:0000256" key="2">
    <source>
        <dbReference type="ARBA" id="ARBA00022737"/>
    </source>
</evidence>
<evidence type="ECO:0000313" key="6">
    <source>
        <dbReference type="EMBL" id="SNR29102.1"/>
    </source>
</evidence>
<dbReference type="GO" id="GO:0009395">
    <property type="term" value="P:phospholipid catabolic process"/>
    <property type="evidence" value="ECO:0007669"/>
    <property type="project" value="TreeGrafter"/>
</dbReference>
<dbReference type="SUPFAM" id="SSF56024">
    <property type="entry name" value="Phospholipase D/nuclease"/>
    <property type="match status" value="2"/>
</dbReference>
<evidence type="ECO:0000256" key="1">
    <source>
        <dbReference type="ARBA" id="ARBA00000798"/>
    </source>
</evidence>
<keyword evidence="4" id="KW-0443">Lipid metabolism</keyword>
<name>A0A238V3L6_9ACTN</name>
<evidence type="ECO:0000256" key="4">
    <source>
        <dbReference type="ARBA" id="ARBA00023098"/>
    </source>
</evidence>
<dbReference type="Proteomes" id="UP000198420">
    <property type="component" value="Unassembled WGS sequence"/>
</dbReference>
<gene>
    <name evidence="6" type="ORF">SAMN06265355_101903</name>
</gene>
<reference evidence="7" key="1">
    <citation type="submission" date="2017-06" db="EMBL/GenBank/DDBJ databases">
        <authorList>
            <person name="Varghese N."/>
            <person name="Submissions S."/>
        </authorList>
    </citation>
    <scope>NUCLEOTIDE SEQUENCE [LARGE SCALE GENOMIC DNA]</scope>
    <source>
        <strain evidence="7">DSM 44485</strain>
    </source>
</reference>
<dbReference type="CDD" id="cd09105">
    <property type="entry name" value="PLDc_vPLD1_2_like_2"/>
    <property type="match status" value="1"/>
</dbReference>